<keyword evidence="3" id="KW-0460">Magnesium</keyword>
<evidence type="ECO:0000313" key="7">
    <source>
        <dbReference type="EMBL" id="OOC05371.1"/>
    </source>
</evidence>
<dbReference type="Pfam" id="PF15567">
    <property type="entry name" value="Imm35"/>
    <property type="match status" value="1"/>
</dbReference>
<dbReference type="InterPro" id="IPR050792">
    <property type="entry name" value="ADP-ribosylglycohydrolase"/>
</dbReference>
<dbReference type="SUPFAM" id="SSF101478">
    <property type="entry name" value="ADP-ribosylglycohydrolase"/>
    <property type="match status" value="2"/>
</dbReference>
<feature type="binding site" evidence="3">
    <location>
        <position position="752"/>
    </location>
    <ligand>
        <name>Mg(2+)</name>
        <dbReference type="ChEBI" id="CHEBI:18420"/>
        <label>1</label>
    </ligand>
</feature>
<gene>
    <name evidence="7" type="ORF">B0293_18205</name>
    <name evidence="6" type="ORF">C791_1486</name>
</gene>
<feature type="binding site" evidence="3">
    <location>
        <position position="998"/>
    </location>
    <ligand>
        <name>Mg(2+)</name>
        <dbReference type="ChEBI" id="CHEBI:18420"/>
        <label>1</label>
    </ligand>
</feature>
<dbReference type="RefSeq" id="WP_005154433.1">
    <property type="nucleotide sequence ID" value="NZ_ANMG01000019.1"/>
</dbReference>
<evidence type="ECO:0000313" key="9">
    <source>
        <dbReference type="Proteomes" id="UP000188551"/>
    </source>
</evidence>
<dbReference type="GO" id="GO:0016787">
    <property type="term" value="F:hydrolase activity"/>
    <property type="evidence" value="ECO:0007669"/>
    <property type="project" value="UniProtKB-KW"/>
</dbReference>
<reference evidence="7 9" key="2">
    <citation type="submission" date="2017-02" db="EMBL/GenBank/DDBJ databases">
        <title>Amycolatopsis azurea DSM 43854 draft genome.</title>
        <authorList>
            <person name="Mayilraj S."/>
        </authorList>
    </citation>
    <scope>NUCLEOTIDE SEQUENCE [LARGE SCALE GENOMIC DNA]</scope>
    <source>
        <strain evidence="7 9">DSM 43854</strain>
    </source>
</reference>
<protein>
    <submittedName>
        <fullName evidence="6">ADP-ribosylglycohydrolase</fullName>
    </submittedName>
</protein>
<evidence type="ECO:0000256" key="3">
    <source>
        <dbReference type="PIRSR" id="PIRSR605502-1"/>
    </source>
</evidence>
<feature type="binding site" evidence="3">
    <location>
        <position position="753"/>
    </location>
    <ligand>
        <name>Mg(2+)</name>
        <dbReference type="ChEBI" id="CHEBI:18420"/>
        <label>1</label>
    </ligand>
</feature>
<evidence type="ECO:0000256" key="1">
    <source>
        <dbReference type="ARBA" id="ARBA00010702"/>
    </source>
</evidence>
<evidence type="ECO:0000256" key="2">
    <source>
        <dbReference type="ARBA" id="ARBA00022801"/>
    </source>
</evidence>
<evidence type="ECO:0000313" key="6">
    <source>
        <dbReference type="EMBL" id="EMD28034.1"/>
    </source>
</evidence>
<dbReference type="Proteomes" id="UP000014137">
    <property type="component" value="Unassembled WGS sequence"/>
</dbReference>
<dbReference type="GO" id="GO:0046872">
    <property type="term" value="F:metal ion binding"/>
    <property type="evidence" value="ECO:0007669"/>
    <property type="project" value="UniProtKB-KW"/>
</dbReference>
<dbReference type="OrthoDB" id="4871367at2"/>
<keyword evidence="3" id="KW-0479">Metal-binding</keyword>
<feature type="domain" description="Immunity protein 35" evidence="5">
    <location>
        <begin position="4"/>
        <end position="84"/>
    </location>
</feature>
<proteinExistence type="inferred from homology"/>
<keyword evidence="2 6" id="KW-0378">Hydrolase</keyword>
<dbReference type="PATRIC" id="fig|1238180.3.peg.2226"/>
<dbReference type="Gene3D" id="1.10.4080.10">
    <property type="entry name" value="ADP-ribosylation/Crystallin J1"/>
    <property type="match status" value="2"/>
</dbReference>
<comment type="caution">
    <text evidence="6">The sequence shown here is derived from an EMBL/GenBank/DDBJ whole genome shotgun (WGS) entry which is preliminary data.</text>
</comment>
<reference evidence="6 8" key="1">
    <citation type="submission" date="2012-10" db="EMBL/GenBank/DDBJ databases">
        <title>Genome assembly of Amycolatopsis azurea DSM 43854.</title>
        <authorList>
            <person name="Khatri I."/>
            <person name="Kaur I."/>
            <person name="Subramanian S."/>
            <person name="Mayilraj S."/>
        </authorList>
    </citation>
    <scope>NUCLEOTIDE SEQUENCE [LARGE SCALE GENOMIC DNA]</scope>
    <source>
        <strain evidence="6 8">DSM 43854</strain>
    </source>
</reference>
<dbReference type="InterPro" id="IPR029082">
    <property type="entry name" value="Imm35"/>
</dbReference>
<dbReference type="Pfam" id="PF03747">
    <property type="entry name" value="ADP_ribosyl_GH"/>
    <property type="match status" value="1"/>
</dbReference>
<organism evidence="6 8">
    <name type="scientific">Amycolatopsis azurea DSM 43854</name>
    <dbReference type="NCBI Taxonomy" id="1238180"/>
    <lineage>
        <taxon>Bacteria</taxon>
        <taxon>Bacillati</taxon>
        <taxon>Actinomycetota</taxon>
        <taxon>Actinomycetes</taxon>
        <taxon>Pseudonocardiales</taxon>
        <taxon>Pseudonocardiaceae</taxon>
        <taxon>Amycolatopsis</taxon>
    </lineage>
</organism>
<keyword evidence="9" id="KW-1185">Reference proteome</keyword>
<evidence type="ECO:0000259" key="5">
    <source>
        <dbReference type="Pfam" id="PF15567"/>
    </source>
</evidence>
<feature type="binding site" evidence="3">
    <location>
        <position position="995"/>
    </location>
    <ligand>
        <name>Mg(2+)</name>
        <dbReference type="ChEBI" id="CHEBI:18420"/>
        <label>1</label>
    </ligand>
</feature>
<dbReference type="InterPro" id="IPR005502">
    <property type="entry name" value="Ribosyl_crysJ1"/>
</dbReference>
<comment type="similarity">
    <text evidence="1">Belongs to the ADP-ribosylglycohydrolase family.</text>
</comment>
<evidence type="ECO:0000256" key="4">
    <source>
        <dbReference type="SAM" id="MobiDB-lite"/>
    </source>
</evidence>
<evidence type="ECO:0000313" key="8">
    <source>
        <dbReference type="Proteomes" id="UP000014137"/>
    </source>
</evidence>
<dbReference type="PANTHER" id="PTHR16222">
    <property type="entry name" value="ADP-RIBOSYLGLYCOHYDROLASE"/>
    <property type="match status" value="1"/>
</dbReference>
<sequence>MNAEEAAGRVEEWLRTLPGDRSGAAELRVRADHVVSATGGWNVTYNTVGWIDGSDPSTGLFPSPVAFVPEDGGEIRLDLAAMASSTGNGTVTDGPVEDGFTEWAEVTDPEYDREAFAAVPVPKGAVLRWEQRTLYGHPTGAVRENPDHRPGPGYHGLPVPASVAEKAFQYHYNGWFDLDELYAAVLDLDFLMAYEDDKPAQYVSQDRTMLILFVVTSLPKRNPKHVRFLRTQPRDIIAFIVGQLGKTDGVALSIDKGHEAGRMLALQKLEELAKETPRPQPAKSPARVTVSEEQMVKRALKNGFELTVEEIESYRRAFELAVATARARFEHRQAPELPADLWAHGLVTKYTSDGDERPSAWDFGKFFSWDMDDQSQAWFRIVGAYIGFALGDSLGSGAALGGLTRQLLFHTESVIRALPGVAGEREFPASMPPGGRPDSWITKVTAHAGSAPAEFSSMLAMALAASVTVGASGHLNGHYVIKVVRELVGSGAPADVMTSTEFLAILFRRLNATGDLNRTLHAYLEALVEDPDVYFEDCGERLDAAVLEAAKTVVALHKDFGGEDAEQFDGIGDGRGAVSVLARALFAAMKRGHEPEAALTLAARGGPVIAALTGALTGARTGVPGLPGERVAALTDLGLVEDIATDAYFYFHRFGLEREPGERQIWDTRRYPREARPEPEPDRAPPEPDHTTWLKDPAVRSRWRGSLLAGAIGDALGAKTEFDSIDKIREIAGPDGITDLIPAYGGVGKFTDDTQMTLFTLEAMIRAHAQERRTGEEVHFARSVQMAYQRWLHTQGVDWARARGPKSELAEPDGWLIGHRDLFSRRAPGLTCFSELEAYGKSGVMGSIDRPVNNSKGSGGVMRAAPLALWSSERHKVFFAGMVSGALTHGHPSGYLSAAALAVIVHELLKGSSLLEGVKVAQDQLEWCRGAEEQREALDQALALAGQGGPPTPEKIETLGQGNVGETALSIAVYVALTTTDANAALLASVNHSGDSDSTGSVCGNLVGAMYGEEALRTDWLEKLELAEVIGQLADDALAEFGGTAPGDDRWYTRYPAH</sequence>
<feature type="binding site" evidence="3">
    <location>
        <position position="751"/>
    </location>
    <ligand>
        <name>Mg(2+)</name>
        <dbReference type="ChEBI" id="CHEBI:18420"/>
        <label>1</label>
    </ligand>
</feature>
<dbReference type="Proteomes" id="UP000188551">
    <property type="component" value="Unassembled WGS sequence"/>
</dbReference>
<feature type="binding site" evidence="3">
    <location>
        <position position="997"/>
    </location>
    <ligand>
        <name>Mg(2+)</name>
        <dbReference type="ChEBI" id="CHEBI:18420"/>
        <label>1</label>
    </ligand>
</feature>
<dbReference type="EMBL" id="MUXN01000013">
    <property type="protein sequence ID" value="OOC05371.1"/>
    <property type="molecule type" value="Genomic_DNA"/>
</dbReference>
<feature type="region of interest" description="Disordered" evidence="4">
    <location>
        <begin position="667"/>
        <end position="693"/>
    </location>
</feature>
<accession>M2NZD9</accession>
<dbReference type="EMBL" id="ANMG01000019">
    <property type="protein sequence ID" value="EMD28034.1"/>
    <property type="molecule type" value="Genomic_DNA"/>
</dbReference>
<dbReference type="InterPro" id="IPR036705">
    <property type="entry name" value="Ribosyl_crysJ1_sf"/>
</dbReference>
<dbReference type="AlphaFoldDB" id="M2NZD9"/>
<name>M2NZD9_9PSEU</name>
<dbReference type="PANTHER" id="PTHR16222:SF24">
    <property type="entry name" value="ADP-RIBOSYLHYDROLASE ARH3"/>
    <property type="match status" value="1"/>
</dbReference>
<comment type="cofactor">
    <cofactor evidence="3">
        <name>Mg(2+)</name>
        <dbReference type="ChEBI" id="CHEBI:18420"/>
    </cofactor>
    <text evidence="3">Binds 2 magnesium ions per subunit.</text>
</comment>